<dbReference type="Proteomes" id="UP000773462">
    <property type="component" value="Unassembled WGS sequence"/>
</dbReference>
<dbReference type="NCBIfam" id="TIGR01891">
    <property type="entry name" value="amidohydrolases"/>
    <property type="match status" value="1"/>
</dbReference>
<keyword evidence="2" id="KW-1185">Reference proteome</keyword>
<comment type="caution">
    <text evidence="1">The sequence shown here is derived from an EMBL/GenBank/DDBJ whole genome shotgun (WGS) entry which is preliminary data.</text>
</comment>
<sequence>MQSSLKQGAGELEELRRTRRELHRIPELAGQEKKTRAYIEDYIVRYTTRIRIEHSSEKGIIASYQGGAGLPVIGFRAELDALPVEDTKADAPYRSMHPGLSHACGHDAHMSILLQLIRWVDRSAPAVNCRFIFQAAEEVMAGARELIPLLRAQKLEYLYSLHVTPDLYAGYFSLRPGLALAGCLNAELLLELASGHASDQPDVLRVIAEVQHFQEAYKTAGQFCKITHVETNGYYNVIPDRLKLYLTIRSAEADALRDGYRQLMDALTASSQVRGILDSRIISEYPCCLNDPALTRLTARLLGTRFGREQVLEAPFLFSSDDFAFYARDLPGVKTCYYFIGAYVRENNNVHTGAFDIDENALLFGLNSYQAIIQMFGQAGRSRKVPE</sequence>
<dbReference type="Gene3D" id="3.40.630.10">
    <property type="entry name" value="Zn peptidases"/>
    <property type="match status" value="1"/>
</dbReference>
<dbReference type="PANTHER" id="PTHR11014">
    <property type="entry name" value="PEPTIDASE M20 FAMILY MEMBER"/>
    <property type="match status" value="1"/>
</dbReference>
<accession>A0ABS4NPI2</accession>
<dbReference type="SUPFAM" id="SSF53187">
    <property type="entry name" value="Zn-dependent exopeptidases"/>
    <property type="match status" value="1"/>
</dbReference>
<evidence type="ECO:0000313" key="1">
    <source>
        <dbReference type="EMBL" id="MBP2111975.1"/>
    </source>
</evidence>
<name>A0ABS4NPI2_9BACL</name>
<gene>
    <name evidence="1" type="ORF">J2Z70_002116</name>
</gene>
<dbReference type="SUPFAM" id="SSF55031">
    <property type="entry name" value="Bacterial exopeptidase dimerisation domain"/>
    <property type="match status" value="1"/>
</dbReference>
<dbReference type="PANTHER" id="PTHR11014:SF63">
    <property type="entry name" value="METALLOPEPTIDASE, PUTATIVE (AFU_ORTHOLOGUE AFUA_6G09600)-RELATED"/>
    <property type="match status" value="1"/>
</dbReference>
<dbReference type="Gene3D" id="3.30.70.360">
    <property type="match status" value="1"/>
</dbReference>
<dbReference type="InterPro" id="IPR002933">
    <property type="entry name" value="Peptidase_M20"/>
</dbReference>
<dbReference type="InterPro" id="IPR036264">
    <property type="entry name" value="Bact_exopeptidase_dim_dom"/>
</dbReference>
<organism evidence="1 2">
    <name type="scientific">Paenibacillus silagei</name>
    <dbReference type="NCBI Taxonomy" id="1670801"/>
    <lineage>
        <taxon>Bacteria</taxon>
        <taxon>Bacillati</taxon>
        <taxon>Bacillota</taxon>
        <taxon>Bacilli</taxon>
        <taxon>Bacillales</taxon>
        <taxon>Paenibacillaceae</taxon>
        <taxon>Paenibacillus</taxon>
    </lineage>
</organism>
<protein>
    <submittedName>
        <fullName evidence="1">Amidohydrolase</fullName>
    </submittedName>
</protein>
<dbReference type="EMBL" id="JAGGLV010000005">
    <property type="protein sequence ID" value="MBP2111975.1"/>
    <property type="molecule type" value="Genomic_DNA"/>
</dbReference>
<dbReference type="Pfam" id="PF01546">
    <property type="entry name" value="Peptidase_M20"/>
    <property type="match status" value="1"/>
</dbReference>
<reference evidence="1 2" key="1">
    <citation type="submission" date="2021-03" db="EMBL/GenBank/DDBJ databases">
        <title>Genomic Encyclopedia of Type Strains, Phase IV (KMG-IV): sequencing the most valuable type-strain genomes for metagenomic binning, comparative biology and taxonomic classification.</title>
        <authorList>
            <person name="Goeker M."/>
        </authorList>
    </citation>
    <scope>NUCLEOTIDE SEQUENCE [LARGE SCALE GENOMIC DNA]</scope>
    <source>
        <strain evidence="1 2">DSM 101953</strain>
    </source>
</reference>
<dbReference type="RefSeq" id="WP_209872391.1">
    <property type="nucleotide sequence ID" value="NZ_JAGGLV010000005.1"/>
</dbReference>
<dbReference type="InterPro" id="IPR017439">
    <property type="entry name" value="Amidohydrolase"/>
</dbReference>
<proteinExistence type="predicted"/>
<evidence type="ECO:0000313" key="2">
    <source>
        <dbReference type="Proteomes" id="UP000773462"/>
    </source>
</evidence>